<evidence type="ECO:0000256" key="2">
    <source>
        <dbReference type="ARBA" id="ARBA00023015"/>
    </source>
</evidence>
<dbReference type="Proteomes" id="UP001443914">
    <property type="component" value="Unassembled WGS sequence"/>
</dbReference>
<dbReference type="SMART" id="SM00432">
    <property type="entry name" value="MADS"/>
    <property type="match status" value="1"/>
</dbReference>
<evidence type="ECO:0000256" key="4">
    <source>
        <dbReference type="ARBA" id="ARBA00023163"/>
    </source>
</evidence>
<comment type="caution">
    <text evidence="8">The sequence shown here is derived from an EMBL/GenBank/DDBJ whole genome shotgun (WGS) entry which is preliminary data.</text>
</comment>
<feature type="domain" description="MADS-box" evidence="7">
    <location>
        <begin position="2"/>
        <end position="54"/>
    </location>
</feature>
<feature type="region of interest" description="Disordered" evidence="6">
    <location>
        <begin position="422"/>
        <end position="441"/>
    </location>
</feature>
<dbReference type="InterPro" id="IPR002100">
    <property type="entry name" value="TF_MADSbox"/>
</dbReference>
<dbReference type="GO" id="GO:0005634">
    <property type="term" value="C:nucleus"/>
    <property type="evidence" value="ECO:0007669"/>
    <property type="project" value="UniProtKB-SubCell"/>
</dbReference>
<evidence type="ECO:0000256" key="6">
    <source>
        <dbReference type="SAM" id="MobiDB-lite"/>
    </source>
</evidence>
<dbReference type="PROSITE" id="PS50066">
    <property type="entry name" value="MADS_BOX_2"/>
    <property type="match status" value="1"/>
</dbReference>
<keyword evidence="2" id="KW-0805">Transcription regulation</keyword>
<dbReference type="Pfam" id="PF00319">
    <property type="entry name" value="SRF-TF"/>
    <property type="match status" value="1"/>
</dbReference>
<dbReference type="AlphaFoldDB" id="A0AAW1KAU8"/>
<dbReference type="GO" id="GO:0003677">
    <property type="term" value="F:DNA binding"/>
    <property type="evidence" value="ECO:0007669"/>
    <property type="project" value="UniProtKB-KW"/>
</dbReference>
<evidence type="ECO:0000259" key="7">
    <source>
        <dbReference type="PROSITE" id="PS50066"/>
    </source>
</evidence>
<evidence type="ECO:0000256" key="3">
    <source>
        <dbReference type="ARBA" id="ARBA00023125"/>
    </source>
</evidence>
<dbReference type="GO" id="GO:0046983">
    <property type="term" value="F:protein dimerization activity"/>
    <property type="evidence" value="ECO:0007669"/>
    <property type="project" value="InterPro"/>
</dbReference>
<accession>A0AAW1KAU8</accession>
<reference evidence="8" key="1">
    <citation type="submission" date="2024-03" db="EMBL/GenBank/DDBJ databases">
        <title>WGS assembly of Saponaria officinalis var. Norfolk2.</title>
        <authorList>
            <person name="Jenkins J."/>
            <person name="Shu S."/>
            <person name="Grimwood J."/>
            <person name="Barry K."/>
            <person name="Goodstein D."/>
            <person name="Schmutz J."/>
            <person name="Leebens-Mack J."/>
            <person name="Osbourn A."/>
        </authorList>
    </citation>
    <scope>NUCLEOTIDE SEQUENCE [LARGE SCALE GENOMIC DNA]</scope>
    <source>
        <strain evidence="8">JIC</strain>
    </source>
</reference>
<evidence type="ECO:0000256" key="1">
    <source>
        <dbReference type="ARBA" id="ARBA00004123"/>
    </source>
</evidence>
<dbReference type="EMBL" id="JBDFQZ010000006">
    <property type="protein sequence ID" value="KAK9714808.1"/>
    <property type="molecule type" value="Genomic_DNA"/>
</dbReference>
<sequence length="441" mass="49414">MARRRSNNGSYIVNDSARRLTYRKRSKSLLKKIEEITTLCDVKGCAVFYSNSNRNSNEMPQTFPSNLIEDLSVVSDFYEISPGEQSKNMLNQEEYLIDRINKCCDQFKKLQSDNLENRLTGDMHEFLADKNKNFDDFSLIDLIELSKLVDRNFKEINNLIEVNEANNFPHSLPIDTNISRDNAPQSYDGVINPTIEMESNLNVVMPNAQGQIPYGVMSNNGGDTGVVIGNNTDNNNNNYGDNNCNVNYHLNAPGVYQWHIDNFNINAPLNAPEAGQWLSYLANNNALLNAPRVGQLYNNNFNINAPLNATCGADQGYCNDFNINASVNAPRVDQYYNNNFNINVPLNAPGVGQWYNNNLNINAPLKAPEEDQWPGNNVMNDLLSAPRVDQWPNYHVNINTSLNAPEGDQWYVDMINESHDAGVGPSNRSFAGVNGVGPSNR</sequence>
<comment type="subcellular location">
    <subcellularLocation>
        <location evidence="1">Nucleus</location>
    </subcellularLocation>
</comment>
<organism evidence="8 9">
    <name type="scientific">Saponaria officinalis</name>
    <name type="common">Common soapwort</name>
    <name type="synonym">Lychnis saponaria</name>
    <dbReference type="NCBI Taxonomy" id="3572"/>
    <lineage>
        <taxon>Eukaryota</taxon>
        <taxon>Viridiplantae</taxon>
        <taxon>Streptophyta</taxon>
        <taxon>Embryophyta</taxon>
        <taxon>Tracheophyta</taxon>
        <taxon>Spermatophyta</taxon>
        <taxon>Magnoliopsida</taxon>
        <taxon>eudicotyledons</taxon>
        <taxon>Gunneridae</taxon>
        <taxon>Pentapetalae</taxon>
        <taxon>Caryophyllales</taxon>
        <taxon>Caryophyllaceae</taxon>
        <taxon>Caryophylleae</taxon>
        <taxon>Saponaria</taxon>
    </lineage>
</organism>
<dbReference type="SUPFAM" id="SSF55455">
    <property type="entry name" value="SRF-like"/>
    <property type="match status" value="1"/>
</dbReference>
<evidence type="ECO:0000313" key="8">
    <source>
        <dbReference type="EMBL" id="KAK9714808.1"/>
    </source>
</evidence>
<protein>
    <recommendedName>
        <fullName evidence="7">MADS-box domain-containing protein</fullName>
    </recommendedName>
</protein>
<keyword evidence="5" id="KW-0539">Nucleus</keyword>
<evidence type="ECO:0000256" key="5">
    <source>
        <dbReference type="ARBA" id="ARBA00023242"/>
    </source>
</evidence>
<dbReference type="Gene3D" id="3.40.1810.10">
    <property type="entry name" value="Transcription factor, MADS-box"/>
    <property type="match status" value="1"/>
</dbReference>
<name>A0AAW1KAU8_SAPOF</name>
<keyword evidence="9" id="KW-1185">Reference proteome</keyword>
<keyword evidence="4" id="KW-0804">Transcription</keyword>
<gene>
    <name evidence="8" type="ORF">RND81_06G121900</name>
</gene>
<proteinExistence type="predicted"/>
<evidence type="ECO:0000313" key="9">
    <source>
        <dbReference type="Proteomes" id="UP001443914"/>
    </source>
</evidence>
<dbReference type="InterPro" id="IPR036879">
    <property type="entry name" value="TF_MADSbox_sf"/>
</dbReference>
<keyword evidence="3" id="KW-0238">DNA-binding</keyword>